<dbReference type="GeneID" id="88188517"/>
<comment type="caution">
    <text evidence="2">The sequence shown here is derived from an EMBL/GenBank/DDBJ whole genome shotgun (WGS) entry which is preliminary data.</text>
</comment>
<dbReference type="EMBL" id="PEBM01000048">
    <property type="protein sequence ID" value="PHV56262.1"/>
    <property type="molecule type" value="Genomic_DNA"/>
</dbReference>
<organism evidence="2 5">
    <name type="scientific">Streptococcus macedonicus</name>
    <name type="common">Streptococcus gallolyticus macedonicus</name>
    <dbReference type="NCBI Taxonomy" id="59310"/>
    <lineage>
        <taxon>Bacteria</taxon>
        <taxon>Bacillati</taxon>
        <taxon>Bacillota</taxon>
        <taxon>Bacilli</taxon>
        <taxon>Lactobacillales</taxon>
        <taxon>Streptococcaceae</taxon>
        <taxon>Streptococcus</taxon>
    </lineage>
</organism>
<gene>
    <name evidence="3" type="ORF">CS009_00455</name>
    <name evidence="2" type="ORF">CS010_08400</name>
</gene>
<dbReference type="AlphaFoldDB" id="A0A2G3NZJ6"/>
<dbReference type="EMBL" id="PEBN01000002">
    <property type="protein sequence ID" value="PHV58971.1"/>
    <property type="molecule type" value="Genomic_DNA"/>
</dbReference>
<name>A0A2G3NZJ6_STRMC</name>
<dbReference type="RefSeq" id="WP_081442281.1">
    <property type="nucleotide sequence ID" value="NZ_PEBM01000048.1"/>
</dbReference>
<feature type="domain" description="ABC transporter" evidence="1">
    <location>
        <begin position="3"/>
        <end position="40"/>
    </location>
</feature>
<dbReference type="GO" id="GO:0016887">
    <property type="term" value="F:ATP hydrolysis activity"/>
    <property type="evidence" value="ECO:0007669"/>
    <property type="project" value="InterPro"/>
</dbReference>
<dbReference type="GO" id="GO:0005524">
    <property type="term" value="F:ATP binding"/>
    <property type="evidence" value="ECO:0007669"/>
    <property type="project" value="InterPro"/>
</dbReference>
<dbReference type="Proteomes" id="UP000221763">
    <property type="component" value="Unassembled WGS sequence"/>
</dbReference>
<reference evidence="4 5" key="1">
    <citation type="submission" date="2017-10" db="EMBL/GenBank/DDBJ databases">
        <title>Whole-genome sequence of three Streptococcus macedonicus strains isolated from Italian cheeses of the Veneto region.</title>
        <authorList>
            <person name="Treu L."/>
            <person name="De Diego-Diaz B."/>
            <person name="Papadimitriou K."/>
            <person name="Tsakalidou E."/>
            <person name="Corich V."/>
            <person name="Giacomini A."/>
        </authorList>
    </citation>
    <scope>NUCLEOTIDE SEQUENCE [LARGE SCALE GENOMIC DNA]</scope>
    <source>
        <strain evidence="3 4">19AS</strain>
        <strain evidence="2 5">27MV</strain>
    </source>
</reference>
<evidence type="ECO:0000313" key="2">
    <source>
        <dbReference type="EMBL" id="PHV56262.1"/>
    </source>
</evidence>
<dbReference type="Gene3D" id="3.40.50.300">
    <property type="entry name" value="P-loop containing nucleotide triphosphate hydrolases"/>
    <property type="match status" value="1"/>
</dbReference>
<sequence length="53" mass="5915">MSDKLERHPQSLSGRENQRLLLAMAKASNKPIIVLDEPTSGLCHGQRTNDQND</sequence>
<dbReference type="InterPro" id="IPR003439">
    <property type="entry name" value="ABC_transporter-like_ATP-bd"/>
</dbReference>
<dbReference type="SUPFAM" id="SSF52540">
    <property type="entry name" value="P-loop containing nucleoside triphosphate hydrolases"/>
    <property type="match status" value="1"/>
</dbReference>
<evidence type="ECO:0000313" key="5">
    <source>
        <dbReference type="Proteomes" id="UP000222913"/>
    </source>
</evidence>
<evidence type="ECO:0000313" key="4">
    <source>
        <dbReference type="Proteomes" id="UP000221763"/>
    </source>
</evidence>
<evidence type="ECO:0000313" key="3">
    <source>
        <dbReference type="EMBL" id="PHV58971.1"/>
    </source>
</evidence>
<proteinExistence type="predicted"/>
<dbReference type="InterPro" id="IPR027417">
    <property type="entry name" value="P-loop_NTPase"/>
</dbReference>
<dbReference type="Proteomes" id="UP000222913">
    <property type="component" value="Unassembled WGS sequence"/>
</dbReference>
<accession>A0A2G3NZJ6</accession>
<dbReference type="Pfam" id="PF00005">
    <property type="entry name" value="ABC_tran"/>
    <property type="match status" value="1"/>
</dbReference>
<protein>
    <recommendedName>
        <fullName evidence="1">ABC transporter domain-containing protein</fullName>
    </recommendedName>
</protein>
<evidence type="ECO:0000259" key="1">
    <source>
        <dbReference type="Pfam" id="PF00005"/>
    </source>
</evidence>